<feature type="compositionally biased region" description="Low complexity" evidence="1">
    <location>
        <begin position="158"/>
        <end position="167"/>
    </location>
</feature>
<protein>
    <submittedName>
        <fullName evidence="2">Uncharacterized protein</fullName>
    </submittedName>
</protein>
<evidence type="ECO:0000313" key="2">
    <source>
        <dbReference type="EMBL" id="TJZ90833.1"/>
    </source>
</evidence>
<organism evidence="2 3">
    <name type="scientific">Actinacidiphila oryziradicis</name>
    <dbReference type="NCBI Taxonomy" id="2571141"/>
    <lineage>
        <taxon>Bacteria</taxon>
        <taxon>Bacillati</taxon>
        <taxon>Actinomycetota</taxon>
        <taxon>Actinomycetes</taxon>
        <taxon>Kitasatosporales</taxon>
        <taxon>Streptomycetaceae</taxon>
        <taxon>Actinacidiphila</taxon>
    </lineage>
</organism>
<reference evidence="2 3" key="1">
    <citation type="submission" date="2019-04" db="EMBL/GenBank/DDBJ databases">
        <title>Streptomyces oryziradicis sp. nov., a novel actinomycete isolated from rhizosphere soil of rice (Oryza sativa L.).</title>
        <authorList>
            <person name="Li C."/>
        </authorList>
    </citation>
    <scope>NUCLEOTIDE SEQUENCE [LARGE SCALE GENOMIC DNA]</scope>
    <source>
        <strain evidence="2 3">NEAU-C40</strain>
    </source>
</reference>
<evidence type="ECO:0000256" key="1">
    <source>
        <dbReference type="SAM" id="MobiDB-lite"/>
    </source>
</evidence>
<name>A0A4U0R713_9ACTN</name>
<gene>
    <name evidence="2" type="ORF">FCI23_55665</name>
</gene>
<comment type="caution">
    <text evidence="2">The sequence shown here is derived from an EMBL/GenBank/DDBJ whole genome shotgun (WGS) entry which is preliminary data.</text>
</comment>
<keyword evidence="3" id="KW-1185">Reference proteome</keyword>
<dbReference type="OrthoDB" id="52928at2"/>
<feature type="region of interest" description="Disordered" evidence="1">
    <location>
        <begin position="31"/>
        <end position="53"/>
    </location>
</feature>
<feature type="region of interest" description="Disordered" evidence="1">
    <location>
        <begin position="117"/>
        <end position="180"/>
    </location>
</feature>
<sequence length="224" mass="24371">MITEAFERLEPAVGIKPACELTGRSRATVYRRRNPKPRVAGPRRAPSPHPASLSELEQARVLGVLRSQRFVDKSPAQIWATRAMKELQAAGYVVCTNIQNERGHWSKHVTVYDVPQTEAPKDETPKPCRTKSRFTGLEPLRGKNQGKNPPAPEVSDVTAEAATEEGGIAPKSNDEKTGQAAGVLSRLGSAAPAMTLKRPRSSSSPLWLLSGWPVVQLSFRSATS</sequence>
<accession>A0A4U0R713</accession>
<evidence type="ECO:0000313" key="3">
    <source>
        <dbReference type="Proteomes" id="UP000305778"/>
    </source>
</evidence>
<dbReference type="Proteomes" id="UP000305778">
    <property type="component" value="Unassembled WGS sequence"/>
</dbReference>
<dbReference type="AlphaFoldDB" id="A0A4U0R713"/>
<dbReference type="EMBL" id="SUMC01000332">
    <property type="protein sequence ID" value="TJZ90833.1"/>
    <property type="molecule type" value="Genomic_DNA"/>
</dbReference>
<dbReference type="RefSeq" id="WP_136731767.1">
    <property type="nucleotide sequence ID" value="NZ_SUMC01000332.1"/>
</dbReference>
<proteinExistence type="predicted"/>